<gene>
    <name evidence="1" type="ORF">GGR91_001181</name>
</gene>
<organism evidence="1 2">
    <name type="scientific">Sphingorhabdus rigui</name>
    <dbReference type="NCBI Taxonomy" id="1282858"/>
    <lineage>
        <taxon>Bacteria</taxon>
        <taxon>Pseudomonadati</taxon>
        <taxon>Pseudomonadota</taxon>
        <taxon>Alphaproteobacteria</taxon>
        <taxon>Sphingomonadales</taxon>
        <taxon>Sphingomonadaceae</taxon>
        <taxon>Sphingorhabdus</taxon>
    </lineage>
</organism>
<sequence length="62" mass="7016">MRKDIGTSYKAKGSESRLWLAVALSLSMIFTSYAVSVFNHYDDIDMNAPNYTHRPIVVSYLA</sequence>
<evidence type="ECO:0000313" key="1">
    <source>
        <dbReference type="EMBL" id="MBB3942959.1"/>
    </source>
</evidence>
<evidence type="ECO:0000313" key="2">
    <source>
        <dbReference type="Proteomes" id="UP000581447"/>
    </source>
</evidence>
<proteinExistence type="predicted"/>
<keyword evidence="2" id="KW-1185">Reference proteome</keyword>
<reference evidence="1 2" key="1">
    <citation type="submission" date="2020-08" db="EMBL/GenBank/DDBJ databases">
        <title>Genomic Encyclopedia of Type Strains, Phase IV (KMG-IV): sequencing the most valuable type-strain genomes for metagenomic binning, comparative biology and taxonomic classification.</title>
        <authorList>
            <person name="Goeker M."/>
        </authorList>
    </citation>
    <scope>NUCLEOTIDE SEQUENCE [LARGE SCALE GENOMIC DNA]</scope>
    <source>
        <strain evidence="1 2">DSM 29050</strain>
    </source>
</reference>
<dbReference type="RefSeq" id="WP_183940979.1">
    <property type="nucleotide sequence ID" value="NZ_BAABBG010000023.1"/>
</dbReference>
<name>A0A840AX86_9SPHN</name>
<protein>
    <submittedName>
        <fullName evidence="1">Uncharacterized protein</fullName>
    </submittedName>
</protein>
<accession>A0A840AX86</accession>
<dbReference type="Proteomes" id="UP000581447">
    <property type="component" value="Unassembled WGS sequence"/>
</dbReference>
<comment type="caution">
    <text evidence="1">The sequence shown here is derived from an EMBL/GenBank/DDBJ whole genome shotgun (WGS) entry which is preliminary data.</text>
</comment>
<dbReference type="AlphaFoldDB" id="A0A840AX86"/>
<dbReference type="EMBL" id="JACIEA010000001">
    <property type="protein sequence ID" value="MBB3942959.1"/>
    <property type="molecule type" value="Genomic_DNA"/>
</dbReference>